<accession>A0A1J1HXK9</accession>
<evidence type="ECO:0000313" key="7">
    <source>
        <dbReference type="Proteomes" id="UP000183832"/>
    </source>
</evidence>
<proteinExistence type="predicted"/>
<protein>
    <submittedName>
        <fullName evidence="6">CLUMA_CG005774, isoform A</fullName>
    </submittedName>
</protein>
<keyword evidence="4" id="KW-1133">Transmembrane helix</keyword>
<evidence type="ECO:0000256" key="3">
    <source>
        <dbReference type="ARBA" id="ARBA00022737"/>
    </source>
</evidence>
<organism evidence="6 7">
    <name type="scientific">Clunio marinus</name>
    <dbReference type="NCBI Taxonomy" id="568069"/>
    <lineage>
        <taxon>Eukaryota</taxon>
        <taxon>Metazoa</taxon>
        <taxon>Ecdysozoa</taxon>
        <taxon>Arthropoda</taxon>
        <taxon>Hexapoda</taxon>
        <taxon>Insecta</taxon>
        <taxon>Pterygota</taxon>
        <taxon>Neoptera</taxon>
        <taxon>Endopterygota</taxon>
        <taxon>Diptera</taxon>
        <taxon>Nematocera</taxon>
        <taxon>Chironomoidea</taxon>
        <taxon>Chironomidae</taxon>
        <taxon>Clunio</taxon>
    </lineage>
</organism>
<dbReference type="PANTHER" id="PTHR24373:SF275">
    <property type="entry name" value="TIR DOMAIN-CONTAINING PROTEIN"/>
    <property type="match status" value="1"/>
</dbReference>
<reference evidence="6 7" key="1">
    <citation type="submission" date="2015-04" db="EMBL/GenBank/DDBJ databases">
        <authorList>
            <person name="Syromyatnikov M.Y."/>
            <person name="Popov V.N."/>
        </authorList>
    </citation>
    <scope>NUCLEOTIDE SEQUENCE [LARGE SCALE GENOMIC DNA]</scope>
</reference>
<dbReference type="InterPro" id="IPR003591">
    <property type="entry name" value="Leu-rich_rpt_typical-subtyp"/>
</dbReference>
<dbReference type="Gene3D" id="3.80.10.10">
    <property type="entry name" value="Ribonuclease Inhibitor"/>
    <property type="match status" value="2"/>
</dbReference>
<dbReference type="EMBL" id="CVRI01000024">
    <property type="protein sequence ID" value="CRK92266.1"/>
    <property type="molecule type" value="Genomic_DNA"/>
</dbReference>
<evidence type="ECO:0000256" key="2">
    <source>
        <dbReference type="ARBA" id="ARBA00022729"/>
    </source>
</evidence>
<evidence type="ECO:0000256" key="4">
    <source>
        <dbReference type="SAM" id="Phobius"/>
    </source>
</evidence>
<dbReference type="InterPro" id="IPR032675">
    <property type="entry name" value="LRR_dom_sf"/>
</dbReference>
<feature type="signal peptide" evidence="5">
    <location>
        <begin position="1"/>
        <end position="20"/>
    </location>
</feature>
<dbReference type="Pfam" id="PF13855">
    <property type="entry name" value="LRR_8"/>
    <property type="match status" value="2"/>
</dbReference>
<dbReference type="AlphaFoldDB" id="A0A1J1HXK9"/>
<dbReference type="PANTHER" id="PTHR24373">
    <property type="entry name" value="SLIT RELATED LEUCINE-RICH REPEAT NEURONAL PROTEIN"/>
    <property type="match status" value="1"/>
</dbReference>
<sequence length="612" mass="70419">MFLKLKYLIIFAVIINESLQQVPSSKCENEKSIKYNSYSTFYDRSRRYRCTFEHLKSFDDFKIEKSKLTFSTTGITSITFLNSSLSEFPEKIFNLFTNLKQIDASRLVLSEISATAFINLKLMDLIDLSNNNLKTLKARTFSEMQIKHLDLSMNLLETIDDTTFSNAHIEKINLSFNKLKSLKFANSFRYFYIMELNDNLIESFNEYEFRDEGVGTPKLSFYSTAETDQRIFLQNNKIKKFECSTNTIFNSVTLIGNSELNEISLNQCNIQNVDVSNCGTIEKISFSDNLSGFTAKSVKINNIEMSDTTSLKTLSLSNSSISPNLLEYFLKMDNLTFLDLSYINIGPLNISTFSKLKELQFLYLKGTNISNIQFGTFSHQHAVKILDISDNHLGYFDFNMIFSMTRLTSLDISGNDLSSVENFESAHFTFALLQTIDISNNKWACGYLLRLIKIFRIFKVVLVRSNLEENRTNIHGIGCVHVEGDDVVIEPLTPDNNNLTEFRQKINEVVDEVSKDSDFKLNIKTRMKQLEEKFYYDSRVEISTASLQSESSQSIKVQNSTLLEVALIIVCIWLIVFMTMKMFAFIKTNFLGRPRQMRAMSEHTLSMTTDDY</sequence>
<dbReference type="STRING" id="568069.A0A1J1HXK9"/>
<dbReference type="OrthoDB" id="7789470at2759"/>
<keyword evidence="3" id="KW-0677">Repeat</keyword>
<keyword evidence="4" id="KW-0472">Membrane</keyword>
<dbReference type="SUPFAM" id="SSF52058">
    <property type="entry name" value="L domain-like"/>
    <property type="match status" value="1"/>
</dbReference>
<keyword evidence="7" id="KW-1185">Reference proteome</keyword>
<keyword evidence="4" id="KW-0812">Transmembrane</keyword>
<keyword evidence="1" id="KW-0433">Leucine-rich repeat</keyword>
<dbReference type="SMART" id="SM00369">
    <property type="entry name" value="LRR_TYP"/>
    <property type="match status" value="4"/>
</dbReference>
<dbReference type="Proteomes" id="UP000183832">
    <property type="component" value="Unassembled WGS sequence"/>
</dbReference>
<feature type="chain" id="PRO_5011977982" evidence="5">
    <location>
        <begin position="21"/>
        <end position="612"/>
    </location>
</feature>
<dbReference type="InterPro" id="IPR050328">
    <property type="entry name" value="Dev_Immune_Receptor"/>
</dbReference>
<evidence type="ECO:0000313" key="6">
    <source>
        <dbReference type="EMBL" id="CRK92266.1"/>
    </source>
</evidence>
<dbReference type="PROSITE" id="PS51450">
    <property type="entry name" value="LRR"/>
    <property type="match status" value="1"/>
</dbReference>
<name>A0A1J1HXK9_9DIPT</name>
<feature type="transmembrane region" description="Helical" evidence="4">
    <location>
        <begin position="565"/>
        <end position="586"/>
    </location>
</feature>
<dbReference type="InterPro" id="IPR001611">
    <property type="entry name" value="Leu-rich_rpt"/>
</dbReference>
<gene>
    <name evidence="6" type="ORF">CLUMA_CG005774</name>
</gene>
<evidence type="ECO:0000256" key="5">
    <source>
        <dbReference type="SAM" id="SignalP"/>
    </source>
</evidence>
<keyword evidence="2 5" id="KW-0732">Signal</keyword>
<evidence type="ECO:0000256" key="1">
    <source>
        <dbReference type="ARBA" id="ARBA00022614"/>
    </source>
</evidence>